<reference evidence="4" key="1">
    <citation type="submission" date="2012-06" db="EMBL/GenBank/DDBJ databases">
        <title>Complete sequence of chromosome of Desulfomonile tiedjei DSM 6799.</title>
        <authorList>
            <person name="Lucas S."/>
            <person name="Copeland A."/>
            <person name="Lapidus A."/>
            <person name="Glavina del Rio T."/>
            <person name="Dalin E."/>
            <person name="Tice H."/>
            <person name="Bruce D."/>
            <person name="Goodwin L."/>
            <person name="Pitluck S."/>
            <person name="Peters L."/>
            <person name="Ovchinnikova G."/>
            <person name="Zeytun A."/>
            <person name="Lu M."/>
            <person name="Kyrpides N."/>
            <person name="Mavromatis K."/>
            <person name="Ivanova N."/>
            <person name="Brettin T."/>
            <person name="Detter J.C."/>
            <person name="Han C."/>
            <person name="Larimer F."/>
            <person name="Land M."/>
            <person name="Hauser L."/>
            <person name="Markowitz V."/>
            <person name="Cheng J.-F."/>
            <person name="Hugenholtz P."/>
            <person name="Woyke T."/>
            <person name="Wu D."/>
            <person name="Spring S."/>
            <person name="Schroeder M."/>
            <person name="Brambilla E."/>
            <person name="Klenk H.-P."/>
            <person name="Eisen J.A."/>
        </authorList>
    </citation>
    <scope>NUCLEOTIDE SEQUENCE [LARGE SCALE GENOMIC DNA]</scope>
    <source>
        <strain evidence="4">ATCC 49306 / DSM 6799 / DCB-1</strain>
    </source>
</reference>
<evidence type="ECO:0000313" key="3">
    <source>
        <dbReference type="EMBL" id="AFM23062.1"/>
    </source>
</evidence>
<dbReference type="InterPro" id="IPR036591">
    <property type="entry name" value="YggU-like_sf"/>
</dbReference>
<dbReference type="SMART" id="SM01152">
    <property type="entry name" value="DUF167"/>
    <property type="match status" value="1"/>
</dbReference>
<proteinExistence type="inferred from homology"/>
<dbReference type="KEGG" id="dti:Desti_0323"/>
<dbReference type="GO" id="GO:0005737">
    <property type="term" value="C:cytoplasm"/>
    <property type="evidence" value="ECO:0007669"/>
    <property type="project" value="TreeGrafter"/>
</dbReference>
<sequence length="97" mass="10793">MEFIREHRSGVTLAVKVVPNASRSELRFDERRLIVRLAAPPLEGKANRELIKIIAKTLRIPQGSVEILQGKTGREKVVLIVGAEKQSVSDLLLRILG</sequence>
<dbReference type="Proteomes" id="UP000006055">
    <property type="component" value="Chromosome"/>
</dbReference>
<dbReference type="InterPro" id="IPR003746">
    <property type="entry name" value="DUF167"/>
</dbReference>
<dbReference type="HOGENOM" id="CLU_130694_6_0_7"/>
<dbReference type="STRING" id="706587.Desti_0323"/>
<accession>I4C0H1</accession>
<gene>
    <name evidence="3" type="ordered locus">Desti_0323</name>
</gene>
<dbReference type="RefSeq" id="WP_014808221.1">
    <property type="nucleotide sequence ID" value="NC_018025.1"/>
</dbReference>
<evidence type="ECO:0000313" key="4">
    <source>
        <dbReference type="Proteomes" id="UP000006055"/>
    </source>
</evidence>
<dbReference type="eggNOG" id="COG1872">
    <property type="taxonomic scope" value="Bacteria"/>
</dbReference>
<dbReference type="EMBL" id="CP003360">
    <property type="protein sequence ID" value="AFM23062.1"/>
    <property type="molecule type" value="Genomic_DNA"/>
</dbReference>
<dbReference type="OrthoDB" id="9800587at2"/>
<dbReference type="SUPFAM" id="SSF69786">
    <property type="entry name" value="YggU-like"/>
    <property type="match status" value="1"/>
</dbReference>
<dbReference type="Gene3D" id="3.30.1200.10">
    <property type="entry name" value="YggU-like"/>
    <property type="match status" value="1"/>
</dbReference>
<dbReference type="NCBIfam" id="TIGR00251">
    <property type="entry name" value="DUF167 family protein"/>
    <property type="match status" value="1"/>
</dbReference>
<dbReference type="PANTHER" id="PTHR13420">
    <property type="entry name" value="UPF0235 PROTEIN C15ORF40"/>
    <property type="match status" value="1"/>
</dbReference>
<dbReference type="Pfam" id="PF02594">
    <property type="entry name" value="DUF167"/>
    <property type="match status" value="1"/>
</dbReference>
<evidence type="ECO:0000256" key="1">
    <source>
        <dbReference type="ARBA" id="ARBA00010364"/>
    </source>
</evidence>
<organism evidence="3 4">
    <name type="scientific">Desulfomonile tiedjei (strain ATCC 49306 / DSM 6799 / DCB-1)</name>
    <dbReference type="NCBI Taxonomy" id="706587"/>
    <lineage>
        <taxon>Bacteria</taxon>
        <taxon>Pseudomonadati</taxon>
        <taxon>Thermodesulfobacteriota</taxon>
        <taxon>Desulfomonilia</taxon>
        <taxon>Desulfomonilales</taxon>
        <taxon>Desulfomonilaceae</taxon>
        <taxon>Desulfomonile</taxon>
    </lineage>
</organism>
<dbReference type="PANTHER" id="PTHR13420:SF7">
    <property type="entry name" value="UPF0235 PROTEIN C15ORF40"/>
    <property type="match status" value="1"/>
</dbReference>
<keyword evidence="4" id="KW-1185">Reference proteome</keyword>
<protein>
    <recommendedName>
        <fullName evidence="2">UPF0235 protein Desti_0323</fullName>
    </recommendedName>
</protein>
<name>I4C0H1_DESTA</name>
<evidence type="ECO:0000256" key="2">
    <source>
        <dbReference type="HAMAP-Rule" id="MF_00634"/>
    </source>
</evidence>
<comment type="similarity">
    <text evidence="1 2">Belongs to the UPF0235 family.</text>
</comment>
<dbReference type="AlphaFoldDB" id="I4C0H1"/>
<dbReference type="HAMAP" id="MF_00634">
    <property type="entry name" value="UPF0235"/>
    <property type="match status" value="1"/>
</dbReference>